<sequence>MIKSAIISVSDKNRLDELLDGLFEINPEMEILSSGGTAERIRELGYEATEVSTYTGFPEAPGGLVKTLHPKVHGGLLLDEDRVSERDYLKKEGIKTFGLVVCNLYPFEETVEKGKSRRNIIESIDIGGPTLIRSAAKGALRHGKTAPVIEPEDYGEIVEKLKENDGTLTRETRDYLAYKAFRHTCNYDQKIRNWTEKMSRGE</sequence>
<organism evidence="7 8">
    <name type="scientific">candidate division MSBL1 archaeon SCGC-AAA259B11</name>
    <dbReference type="NCBI Taxonomy" id="1698260"/>
    <lineage>
        <taxon>Archaea</taxon>
        <taxon>Methanobacteriati</taxon>
        <taxon>Methanobacteriota</taxon>
        <taxon>candidate division MSBL1</taxon>
    </lineage>
</organism>
<dbReference type="SUPFAM" id="SSF52335">
    <property type="entry name" value="Methylglyoxal synthase-like"/>
    <property type="match status" value="1"/>
</dbReference>
<gene>
    <name evidence="7" type="ORF">AKJ61_00130</name>
</gene>
<dbReference type="GO" id="GO:0006189">
    <property type="term" value="P:'de novo' IMP biosynthetic process"/>
    <property type="evidence" value="ECO:0007669"/>
    <property type="project" value="TreeGrafter"/>
</dbReference>
<keyword evidence="3" id="KW-0378">Hydrolase</keyword>
<evidence type="ECO:0000256" key="3">
    <source>
        <dbReference type="ARBA" id="ARBA00022801"/>
    </source>
</evidence>
<comment type="caution">
    <text evidence="7">The sequence shown here is derived from an EMBL/GenBank/DDBJ whole genome shotgun (WGS) entry which is preliminary data.</text>
</comment>
<evidence type="ECO:0000259" key="6">
    <source>
        <dbReference type="PROSITE" id="PS51855"/>
    </source>
</evidence>
<dbReference type="EMBL" id="LHXK01000001">
    <property type="protein sequence ID" value="KXA90684.1"/>
    <property type="molecule type" value="Genomic_DNA"/>
</dbReference>
<evidence type="ECO:0000256" key="2">
    <source>
        <dbReference type="ARBA" id="ARBA00022755"/>
    </source>
</evidence>
<proteinExistence type="predicted"/>
<evidence type="ECO:0000256" key="1">
    <source>
        <dbReference type="ARBA" id="ARBA00022679"/>
    </source>
</evidence>
<dbReference type="Pfam" id="PF02142">
    <property type="entry name" value="MGS"/>
    <property type="match status" value="1"/>
</dbReference>
<evidence type="ECO:0000313" key="8">
    <source>
        <dbReference type="Proteomes" id="UP000070184"/>
    </source>
</evidence>
<keyword evidence="5" id="KW-0511">Multifunctional enzyme</keyword>
<reference evidence="7 8" key="1">
    <citation type="journal article" date="2016" name="Sci. Rep.">
        <title>Metabolic traits of an uncultured archaeal lineage -MSBL1- from brine pools of the Red Sea.</title>
        <authorList>
            <person name="Mwirichia R."/>
            <person name="Alam I."/>
            <person name="Rashid M."/>
            <person name="Vinu M."/>
            <person name="Ba-Alawi W."/>
            <person name="Anthony Kamau A."/>
            <person name="Kamanda Ngugi D."/>
            <person name="Goker M."/>
            <person name="Klenk H.P."/>
            <person name="Bajic V."/>
            <person name="Stingl U."/>
        </authorList>
    </citation>
    <scope>NUCLEOTIDE SEQUENCE [LARGE SCALE GENOMIC DNA]</scope>
    <source>
        <strain evidence="7">SCGC-AAA259B11</strain>
    </source>
</reference>
<evidence type="ECO:0000256" key="5">
    <source>
        <dbReference type="ARBA" id="ARBA00023268"/>
    </source>
</evidence>
<dbReference type="SMART" id="SM00851">
    <property type="entry name" value="MGS"/>
    <property type="match status" value="1"/>
</dbReference>
<dbReference type="GO" id="GO:0006221">
    <property type="term" value="P:pyrimidine nucleotide biosynthetic process"/>
    <property type="evidence" value="ECO:0007669"/>
    <property type="project" value="UniProtKB-KW"/>
</dbReference>
<dbReference type="PROSITE" id="PS51855">
    <property type="entry name" value="MGS"/>
    <property type="match status" value="1"/>
</dbReference>
<accession>A0A133U922</accession>
<dbReference type="GO" id="GO:0004643">
    <property type="term" value="F:phosphoribosylaminoimidazolecarboxamide formyltransferase activity"/>
    <property type="evidence" value="ECO:0007669"/>
    <property type="project" value="InterPro"/>
</dbReference>
<keyword evidence="1" id="KW-0808">Transferase</keyword>
<dbReference type="Proteomes" id="UP000070184">
    <property type="component" value="Unassembled WGS sequence"/>
</dbReference>
<dbReference type="GO" id="GO:0003937">
    <property type="term" value="F:IMP cyclohydrolase activity"/>
    <property type="evidence" value="ECO:0007669"/>
    <property type="project" value="InterPro"/>
</dbReference>
<keyword evidence="4" id="KW-0665">Pyrimidine biosynthesis</keyword>
<dbReference type="InterPro" id="IPR011607">
    <property type="entry name" value="MGS-like_dom"/>
</dbReference>
<dbReference type="InterPro" id="IPR036914">
    <property type="entry name" value="MGS-like_dom_sf"/>
</dbReference>
<feature type="domain" description="MGS-like" evidence="6">
    <location>
        <begin position="1"/>
        <end position="146"/>
    </location>
</feature>
<evidence type="ECO:0000313" key="7">
    <source>
        <dbReference type="EMBL" id="KXA90684.1"/>
    </source>
</evidence>
<keyword evidence="2" id="KW-0658">Purine biosynthesis</keyword>
<dbReference type="Gene3D" id="3.40.50.1380">
    <property type="entry name" value="Methylglyoxal synthase-like domain"/>
    <property type="match status" value="1"/>
</dbReference>
<protein>
    <recommendedName>
        <fullName evidence="6">MGS-like domain-containing protein</fullName>
    </recommendedName>
</protein>
<dbReference type="PANTHER" id="PTHR11692">
    <property type="entry name" value="BIFUNCTIONAL PURINE BIOSYNTHESIS PROTEIN PURH"/>
    <property type="match status" value="1"/>
</dbReference>
<dbReference type="InterPro" id="IPR002695">
    <property type="entry name" value="PurH-like"/>
</dbReference>
<keyword evidence="8" id="KW-1185">Reference proteome</keyword>
<dbReference type="PANTHER" id="PTHR11692:SF0">
    <property type="entry name" value="BIFUNCTIONAL PURINE BIOSYNTHESIS PROTEIN ATIC"/>
    <property type="match status" value="1"/>
</dbReference>
<dbReference type="FunFam" id="3.40.50.1380:FF:000001">
    <property type="entry name" value="Bifunctional purine biosynthesis protein PurH"/>
    <property type="match status" value="1"/>
</dbReference>
<dbReference type="Pfam" id="PF01808">
    <property type="entry name" value="AICARFT_IMPCHas"/>
    <property type="match status" value="1"/>
</dbReference>
<dbReference type="AlphaFoldDB" id="A0A133U922"/>
<dbReference type="PATRIC" id="fig|1698260.3.peg.28"/>
<dbReference type="GO" id="GO:0005829">
    <property type="term" value="C:cytosol"/>
    <property type="evidence" value="ECO:0007669"/>
    <property type="project" value="TreeGrafter"/>
</dbReference>
<name>A0A133U922_9EURY</name>
<evidence type="ECO:0000256" key="4">
    <source>
        <dbReference type="ARBA" id="ARBA00022975"/>
    </source>
</evidence>